<dbReference type="FunFam" id="3.10.20.90:FF:000222">
    <property type="entry name" value="Polyubiquitin 5"/>
    <property type="match status" value="1"/>
</dbReference>
<dbReference type="GO" id="GO:0005737">
    <property type="term" value="C:cytoplasm"/>
    <property type="evidence" value="ECO:0000318"/>
    <property type="project" value="GO_Central"/>
</dbReference>
<dbReference type="Gramene" id="TraesROB_scaffold_024233_01G000100.1">
    <property type="protein sequence ID" value="TraesROB_scaffold_024233_01G000100.1"/>
    <property type="gene ID" value="TraesROB_scaffold_024233_01G000100"/>
</dbReference>
<feature type="domain" description="Ubiquitin-like" evidence="3">
    <location>
        <begin position="208"/>
        <end position="283"/>
    </location>
</feature>
<dbReference type="InterPro" id="IPR050158">
    <property type="entry name" value="Ubiquitin_ubiquitin-like"/>
</dbReference>
<feature type="region of interest" description="Disordered" evidence="2">
    <location>
        <begin position="1"/>
        <end position="22"/>
    </location>
</feature>
<evidence type="ECO:0000313" key="5">
    <source>
        <dbReference type="Proteomes" id="UP000019116"/>
    </source>
</evidence>
<feature type="domain" description="Ubiquitin-like" evidence="3">
    <location>
        <begin position="124"/>
        <end position="201"/>
    </location>
</feature>
<dbReference type="OrthoDB" id="472at2759"/>
<dbReference type="PROSITE" id="PS50053">
    <property type="entry name" value="UBIQUITIN_2"/>
    <property type="match status" value="4"/>
</dbReference>
<dbReference type="PRINTS" id="PR00348">
    <property type="entry name" value="UBIQUITIN"/>
</dbReference>
<feature type="domain" description="Ubiquitin-like" evidence="3">
    <location>
        <begin position="53"/>
        <end position="110"/>
    </location>
</feature>
<dbReference type="Gene3D" id="3.10.20.90">
    <property type="entry name" value="Phosphatidylinositol 3-kinase Catalytic Subunit, Chain A, domain 1"/>
    <property type="match status" value="4"/>
</dbReference>
<dbReference type="PANTHER" id="PTHR10666">
    <property type="entry name" value="UBIQUITIN"/>
    <property type="match status" value="1"/>
</dbReference>
<keyword evidence="5" id="KW-1185">Reference proteome</keyword>
<evidence type="ECO:0000256" key="1">
    <source>
        <dbReference type="ARBA" id="ARBA00022499"/>
    </source>
</evidence>
<feature type="domain" description="Ubiquitin-like" evidence="3">
    <location>
        <begin position="1"/>
        <end position="50"/>
    </location>
</feature>
<dbReference type="GO" id="GO:0019941">
    <property type="term" value="P:modification-dependent protein catabolic process"/>
    <property type="evidence" value="ECO:0000318"/>
    <property type="project" value="GO_Central"/>
</dbReference>
<dbReference type="STRING" id="4565.A0A3B6SQI0"/>
<dbReference type="GO" id="GO:0031386">
    <property type="term" value="F:protein tag activity"/>
    <property type="evidence" value="ECO:0000318"/>
    <property type="project" value="GO_Central"/>
</dbReference>
<accession>A0A3B6SQI0</accession>
<evidence type="ECO:0000259" key="3">
    <source>
        <dbReference type="PROSITE" id="PS50053"/>
    </source>
</evidence>
<dbReference type="Gramene" id="TraesCS7B02G486200.1">
    <property type="protein sequence ID" value="TraesCS7B02G486200.1.cds1"/>
    <property type="gene ID" value="TraesCS7B02G486200"/>
</dbReference>
<dbReference type="Proteomes" id="UP000019116">
    <property type="component" value="Chromosome 7B"/>
</dbReference>
<dbReference type="Pfam" id="PF00240">
    <property type="entry name" value="ubiquitin"/>
    <property type="match status" value="4"/>
</dbReference>
<dbReference type="GO" id="GO:0003729">
    <property type="term" value="F:mRNA binding"/>
    <property type="evidence" value="ECO:0007669"/>
    <property type="project" value="UniProtKB-ARBA"/>
</dbReference>
<dbReference type="AlphaFoldDB" id="A0A3B6SQI0"/>
<proteinExistence type="predicted"/>
<dbReference type="SMR" id="A0A3B6SQI0"/>
<dbReference type="GO" id="GO:0016567">
    <property type="term" value="P:protein ubiquitination"/>
    <property type="evidence" value="ECO:0000318"/>
    <property type="project" value="GO_Central"/>
</dbReference>
<dbReference type="InterPro" id="IPR019956">
    <property type="entry name" value="Ubiquitin_dom"/>
</dbReference>
<evidence type="ECO:0000256" key="2">
    <source>
        <dbReference type="SAM" id="MobiDB-lite"/>
    </source>
</evidence>
<dbReference type="SUPFAM" id="SSF54236">
    <property type="entry name" value="Ubiquitin-like"/>
    <property type="match status" value="4"/>
</dbReference>
<dbReference type="InterPro" id="IPR000626">
    <property type="entry name" value="Ubiquitin-like_dom"/>
</dbReference>
<dbReference type="EnsemblPlants" id="TraesCS7B02G486200.1">
    <property type="protein sequence ID" value="TraesCS7B02G486200.1.cds1"/>
    <property type="gene ID" value="TraesCS7B02G486200"/>
</dbReference>
<protein>
    <recommendedName>
        <fullName evidence="3">Ubiquitin-like domain-containing protein</fullName>
    </recommendedName>
</protein>
<dbReference type="GO" id="GO:0031625">
    <property type="term" value="F:ubiquitin protein ligase binding"/>
    <property type="evidence" value="ECO:0000318"/>
    <property type="project" value="GO_Central"/>
</dbReference>
<reference evidence="4" key="1">
    <citation type="submission" date="2018-08" db="EMBL/GenBank/DDBJ databases">
        <authorList>
            <person name="Rossello M."/>
        </authorList>
    </citation>
    <scope>NUCLEOTIDE SEQUENCE [LARGE SCALE GENOMIC DNA]</scope>
    <source>
        <strain evidence="4">cv. Chinese Spring</strain>
    </source>
</reference>
<dbReference type="InterPro" id="IPR029071">
    <property type="entry name" value="Ubiquitin-like_domsf"/>
</dbReference>
<evidence type="ECO:0000313" key="4">
    <source>
        <dbReference type="EnsemblPlants" id="TraesCS7B02G486200.1.cds1"/>
    </source>
</evidence>
<keyword evidence="1" id="KW-1017">Isopeptide bond</keyword>
<reference evidence="4" key="2">
    <citation type="submission" date="2018-10" db="UniProtKB">
        <authorList>
            <consortium name="EnsemblPlants"/>
        </authorList>
    </citation>
    <scope>IDENTIFICATION</scope>
</reference>
<dbReference type="Gramene" id="TraesPARA_EIv1.0_2499740.1">
    <property type="protein sequence ID" value="TraesPARA_EIv1.0_2499740.1.CDS1"/>
    <property type="gene ID" value="TraesPARA_EIv1.0_2499740"/>
</dbReference>
<sequence length="291" mass="33323">MKKVKNKIHDKEGIPPDQQRLTFGGKQLEDGCTLAQNDIQKESTLLLALRGVLEISVETLSGKVVILPVEPSDTIRAVKAKIQVQHHLIFKGEEMVDSFTLANYGIRDMSMSGFEFHFHLQERMKIYINALDNPLYVKSSDTIDSIKMRINDEYGIHPGQQRLMFKKMAMILRVDPHSTLQGSRILAYYNIQNGATLDLVICLRPRQMQIFVKNLIWKTLTLQVESSDTIHSVKEKIEQVERIDPARQRLIYCGRQLDDGLTLADYKIEAESTLRLGLRLRSCSKYPGNHE</sequence>
<dbReference type="SMART" id="SM00213">
    <property type="entry name" value="UBQ"/>
    <property type="match status" value="4"/>
</dbReference>
<dbReference type="Gramene" id="TraesCS7B03G1308500.1">
    <property type="protein sequence ID" value="TraesCS7B03G1308500.1.CDS1"/>
    <property type="gene ID" value="TraesCS7B03G1308500"/>
</dbReference>
<dbReference type="GO" id="GO:0005634">
    <property type="term" value="C:nucleus"/>
    <property type="evidence" value="ECO:0000318"/>
    <property type="project" value="GO_Central"/>
</dbReference>
<organism evidence="4">
    <name type="scientific">Triticum aestivum</name>
    <name type="common">Wheat</name>
    <dbReference type="NCBI Taxonomy" id="4565"/>
    <lineage>
        <taxon>Eukaryota</taxon>
        <taxon>Viridiplantae</taxon>
        <taxon>Streptophyta</taxon>
        <taxon>Embryophyta</taxon>
        <taxon>Tracheophyta</taxon>
        <taxon>Spermatophyta</taxon>
        <taxon>Magnoliopsida</taxon>
        <taxon>Liliopsida</taxon>
        <taxon>Poales</taxon>
        <taxon>Poaceae</taxon>
        <taxon>BOP clade</taxon>
        <taxon>Pooideae</taxon>
        <taxon>Triticodae</taxon>
        <taxon>Triticeae</taxon>
        <taxon>Triticinae</taxon>
        <taxon>Triticum</taxon>
    </lineage>
</organism>
<name>A0A3B6SQI0_WHEAT</name>